<dbReference type="EMBL" id="LSRX01000017">
    <property type="protein sequence ID" value="OLQ14261.1"/>
    <property type="molecule type" value="Genomic_DNA"/>
</dbReference>
<protein>
    <submittedName>
        <fullName evidence="2">Uncharacterized protein</fullName>
    </submittedName>
</protein>
<proteinExistence type="predicted"/>
<evidence type="ECO:0000313" key="2">
    <source>
        <dbReference type="EMBL" id="OLQ14261.1"/>
    </source>
</evidence>
<dbReference type="Proteomes" id="UP000186817">
    <property type="component" value="Unassembled WGS sequence"/>
</dbReference>
<evidence type="ECO:0000256" key="1">
    <source>
        <dbReference type="SAM" id="MobiDB-lite"/>
    </source>
</evidence>
<organism evidence="2 3">
    <name type="scientific">Symbiodinium microadriaticum</name>
    <name type="common">Dinoflagellate</name>
    <name type="synonym">Zooxanthella microadriatica</name>
    <dbReference type="NCBI Taxonomy" id="2951"/>
    <lineage>
        <taxon>Eukaryota</taxon>
        <taxon>Sar</taxon>
        <taxon>Alveolata</taxon>
        <taxon>Dinophyceae</taxon>
        <taxon>Suessiales</taxon>
        <taxon>Symbiodiniaceae</taxon>
        <taxon>Symbiodinium</taxon>
    </lineage>
</organism>
<feature type="compositionally biased region" description="Low complexity" evidence="1">
    <location>
        <begin position="40"/>
        <end position="56"/>
    </location>
</feature>
<dbReference type="AlphaFoldDB" id="A0A1Q9F3L4"/>
<evidence type="ECO:0000313" key="3">
    <source>
        <dbReference type="Proteomes" id="UP000186817"/>
    </source>
</evidence>
<sequence length="275" mass="29410">MTSVGAEGAKDADSEISGSSSSSWFHQLLDKVKSSVTGQSSPASRRSSEFSSGGSEKQVPVEAKPPSHENGTCNPCVLVASRMGCRQGDQCLYCHQPHPEKMKVPHRPRKQTRDKYKLAIHKVIQDHEDSVEKAQEDLQEMARRSPYLRNLLHGILNAMSSAPAESQITTNSEGAVLRTPGPQPMPPLGPPPGLTQVPAPWAAGPASGHFLDSYMDDSEDETAMVGAVVASEGGYGRHVMDSFAESGKEMASEAASSSQAPESGKSSKSRNKLRL</sequence>
<name>A0A1Q9F3L4_SYMMI</name>
<gene>
    <name evidence="2" type="ORF">AK812_SmicGene1606</name>
</gene>
<keyword evidence="3" id="KW-1185">Reference proteome</keyword>
<feature type="region of interest" description="Disordered" evidence="1">
    <location>
        <begin position="33"/>
        <end position="72"/>
    </location>
</feature>
<feature type="region of interest" description="Disordered" evidence="1">
    <location>
        <begin position="1"/>
        <end position="21"/>
    </location>
</feature>
<accession>A0A1Q9F3L4</accession>
<reference evidence="2 3" key="1">
    <citation type="submission" date="2016-02" db="EMBL/GenBank/DDBJ databases">
        <title>Genome analysis of coral dinoflagellate symbionts highlights evolutionary adaptations to a symbiotic lifestyle.</title>
        <authorList>
            <person name="Aranda M."/>
            <person name="Li Y."/>
            <person name="Liew Y.J."/>
            <person name="Baumgarten S."/>
            <person name="Simakov O."/>
            <person name="Wilson M."/>
            <person name="Piel J."/>
            <person name="Ashoor H."/>
            <person name="Bougouffa S."/>
            <person name="Bajic V.B."/>
            <person name="Ryu T."/>
            <person name="Ravasi T."/>
            <person name="Bayer T."/>
            <person name="Micklem G."/>
            <person name="Kim H."/>
            <person name="Bhak J."/>
            <person name="Lajeunesse T.C."/>
            <person name="Voolstra C.R."/>
        </authorList>
    </citation>
    <scope>NUCLEOTIDE SEQUENCE [LARGE SCALE GENOMIC DNA]</scope>
    <source>
        <strain evidence="2 3">CCMP2467</strain>
    </source>
</reference>
<feature type="compositionally biased region" description="Low complexity" evidence="1">
    <location>
        <begin position="252"/>
        <end position="263"/>
    </location>
</feature>
<dbReference type="OrthoDB" id="435222at2759"/>
<feature type="region of interest" description="Disordered" evidence="1">
    <location>
        <begin position="241"/>
        <end position="275"/>
    </location>
</feature>
<comment type="caution">
    <text evidence="2">The sequence shown here is derived from an EMBL/GenBank/DDBJ whole genome shotgun (WGS) entry which is preliminary data.</text>
</comment>